<evidence type="ECO:0000313" key="1">
    <source>
        <dbReference type="EMBL" id="PNH02198.1"/>
    </source>
</evidence>
<dbReference type="AlphaFoldDB" id="A0A2J7ZPK4"/>
<reference evidence="1 2" key="1">
    <citation type="journal article" date="2017" name="Mol. Biol. Evol.">
        <title>The 4-celled Tetrabaena socialis nuclear genome reveals the essential components for genetic control of cell number at the origin of multicellularity in the volvocine lineage.</title>
        <authorList>
            <person name="Featherston J."/>
            <person name="Arakaki Y."/>
            <person name="Hanschen E.R."/>
            <person name="Ferris P.J."/>
            <person name="Michod R.E."/>
            <person name="Olson B.J.S.C."/>
            <person name="Nozaki H."/>
            <person name="Durand P.M."/>
        </authorList>
    </citation>
    <scope>NUCLEOTIDE SEQUENCE [LARGE SCALE GENOMIC DNA]</scope>
    <source>
        <strain evidence="1 2">NIES-571</strain>
    </source>
</reference>
<dbReference type="OrthoDB" id="527882at2759"/>
<dbReference type="Proteomes" id="UP000236333">
    <property type="component" value="Unassembled WGS sequence"/>
</dbReference>
<name>A0A2J7ZPK4_9CHLO</name>
<protein>
    <submittedName>
        <fullName evidence="1">Uncharacterized protein</fullName>
    </submittedName>
</protein>
<comment type="caution">
    <text evidence="1">The sequence shown here is derived from an EMBL/GenBank/DDBJ whole genome shotgun (WGS) entry which is preliminary data.</text>
</comment>
<sequence length="36" mass="4156">VSDLSGSADVAHRQWLQSCCGLSWPQSFNHVCFWRF</sequence>
<feature type="non-terminal residue" evidence="1">
    <location>
        <position position="1"/>
    </location>
</feature>
<gene>
    <name evidence="1" type="ORF">TSOC_011835</name>
</gene>
<evidence type="ECO:0000313" key="2">
    <source>
        <dbReference type="Proteomes" id="UP000236333"/>
    </source>
</evidence>
<dbReference type="EMBL" id="PGGS01000701">
    <property type="protein sequence ID" value="PNH02198.1"/>
    <property type="molecule type" value="Genomic_DNA"/>
</dbReference>
<proteinExistence type="predicted"/>
<accession>A0A2J7ZPK4</accession>
<keyword evidence="2" id="KW-1185">Reference proteome</keyword>
<organism evidence="1 2">
    <name type="scientific">Tetrabaena socialis</name>
    <dbReference type="NCBI Taxonomy" id="47790"/>
    <lineage>
        <taxon>Eukaryota</taxon>
        <taxon>Viridiplantae</taxon>
        <taxon>Chlorophyta</taxon>
        <taxon>core chlorophytes</taxon>
        <taxon>Chlorophyceae</taxon>
        <taxon>CS clade</taxon>
        <taxon>Chlamydomonadales</taxon>
        <taxon>Tetrabaenaceae</taxon>
        <taxon>Tetrabaena</taxon>
    </lineage>
</organism>